<proteinExistence type="predicted"/>
<comment type="caution">
    <text evidence="1">The sequence shown here is derived from an EMBL/GenBank/DDBJ whole genome shotgun (WGS) entry which is preliminary data.</text>
</comment>
<protein>
    <submittedName>
        <fullName evidence="1">Uncharacterized protein</fullName>
    </submittedName>
</protein>
<keyword evidence="2" id="KW-1185">Reference proteome</keyword>
<gene>
    <name evidence="1" type="ORF">FHR98_001588</name>
</gene>
<dbReference type="Proteomes" id="UP000581135">
    <property type="component" value="Unassembled WGS sequence"/>
</dbReference>
<evidence type="ECO:0000313" key="1">
    <source>
        <dbReference type="EMBL" id="MBB3065309.1"/>
    </source>
</evidence>
<dbReference type="EMBL" id="JACHXA010000003">
    <property type="protein sequence ID" value="MBB3065309.1"/>
    <property type="molecule type" value="Genomic_DNA"/>
</dbReference>
<dbReference type="RefSeq" id="WP_183416114.1">
    <property type="nucleotide sequence ID" value="NZ_JACHXA010000003.1"/>
</dbReference>
<sequence>MSRFDPDGLKDAATLTPEKRLWCAVLFRIFQDACRKLPESADNAVKIECDQARSWLLSGQDMRIVCELAGFDPDAVRESARRMEQAGWPVIKLDVSEKTEAAPLAA</sequence>
<name>A0A839STJ4_9PROT</name>
<dbReference type="AlphaFoldDB" id="A0A839STJ4"/>
<evidence type="ECO:0000313" key="2">
    <source>
        <dbReference type="Proteomes" id="UP000581135"/>
    </source>
</evidence>
<organism evidence="1 2">
    <name type="scientific">Limibacillus halophilus</name>
    <dbReference type="NCBI Taxonomy" id="1579333"/>
    <lineage>
        <taxon>Bacteria</taxon>
        <taxon>Pseudomonadati</taxon>
        <taxon>Pseudomonadota</taxon>
        <taxon>Alphaproteobacteria</taxon>
        <taxon>Rhodospirillales</taxon>
        <taxon>Rhodovibrionaceae</taxon>
        <taxon>Limibacillus</taxon>
    </lineage>
</organism>
<accession>A0A839STJ4</accession>
<reference evidence="1 2" key="1">
    <citation type="submission" date="2020-08" db="EMBL/GenBank/DDBJ databases">
        <title>Genomic Encyclopedia of Type Strains, Phase III (KMG-III): the genomes of soil and plant-associated and newly described type strains.</title>
        <authorList>
            <person name="Whitman W."/>
        </authorList>
    </citation>
    <scope>NUCLEOTIDE SEQUENCE [LARGE SCALE GENOMIC DNA]</scope>
    <source>
        <strain evidence="1 2">CECT 8803</strain>
    </source>
</reference>